<accession>A0A5B7IE65</accession>
<proteinExistence type="predicted"/>
<dbReference type="EMBL" id="VSRR010050416">
    <property type="protein sequence ID" value="MPC79168.1"/>
    <property type="molecule type" value="Genomic_DNA"/>
</dbReference>
<dbReference type="AlphaFoldDB" id="A0A5B7IE65"/>
<organism evidence="1 2">
    <name type="scientific">Portunus trituberculatus</name>
    <name type="common">Swimming crab</name>
    <name type="synonym">Neptunus trituberculatus</name>
    <dbReference type="NCBI Taxonomy" id="210409"/>
    <lineage>
        <taxon>Eukaryota</taxon>
        <taxon>Metazoa</taxon>
        <taxon>Ecdysozoa</taxon>
        <taxon>Arthropoda</taxon>
        <taxon>Crustacea</taxon>
        <taxon>Multicrustacea</taxon>
        <taxon>Malacostraca</taxon>
        <taxon>Eumalacostraca</taxon>
        <taxon>Eucarida</taxon>
        <taxon>Decapoda</taxon>
        <taxon>Pleocyemata</taxon>
        <taxon>Brachyura</taxon>
        <taxon>Eubrachyura</taxon>
        <taxon>Portunoidea</taxon>
        <taxon>Portunidae</taxon>
        <taxon>Portuninae</taxon>
        <taxon>Portunus</taxon>
    </lineage>
</organism>
<evidence type="ECO:0000313" key="1">
    <source>
        <dbReference type="EMBL" id="MPC79168.1"/>
    </source>
</evidence>
<protein>
    <submittedName>
        <fullName evidence="1">Uncharacterized protein</fullName>
    </submittedName>
</protein>
<keyword evidence="2" id="KW-1185">Reference proteome</keyword>
<gene>
    <name evidence="1" type="ORF">E2C01_073681</name>
</gene>
<dbReference type="Proteomes" id="UP000324222">
    <property type="component" value="Unassembled WGS sequence"/>
</dbReference>
<comment type="caution">
    <text evidence="1">The sequence shown here is derived from an EMBL/GenBank/DDBJ whole genome shotgun (WGS) entry which is preliminary data.</text>
</comment>
<sequence>MENQGTPPGPHSQAAQ</sequence>
<reference evidence="1 2" key="1">
    <citation type="submission" date="2019-05" db="EMBL/GenBank/DDBJ databases">
        <title>Another draft genome of Portunus trituberculatus and its Hox gene families provides insights of decapod evolution.</title>
        <authorList>
            <person name="Jeong J.-H."/>
            <person name="Song I."/>
            <person name="Kim S."/>
            <person name="Choi T."/>
            <person name="Kim D."/>
            <person name="Ryu S."/>
            <person name="Kim W."/>
        </authorList>
    </citation>
    <scope>NUCLEOTIDE SEQUENCE [LARGE SCALE GENOMIC DNA]</scope>
    <source>
        <tissue evidence="1">Muscle</tissue>
    </source>
</reference>
<evidence type="ECO:0000313" key="2">
    <source>
        <dbReference type="Proteomes" id="UP000324222"/>
    </source>
</evidence>
<name>A0A5B7IE65_PORTR</name>